<accession>A0AAD4QWB3</accession>
<proteinExistence type="predicted"/>
<dbReference type="EMBL" id="JAKKPZ010000057">
    <property type="protein sequence ID" value="KAI1705349.1"/>
    <property type="molecule type" value="Genomic_DNA"/>
</dbReference>
<sequence length="96" mass="10100">MATFYFIALGLVFLVGSVGVKGKDEPKESKGDQKVHEGSQKSENAPEAQKLPESGEHGAQKGVEASDTGALETGEAKPVQAQGEEAKLEEDKESAK</sequence>
<dbReference type="AlphaFoldDB" id="A0AAD4QWB3"/>
<feature type="region of interest" description="Disordered" evidence="1">
    <location>
        <begin position="21"/>
        <end position="96"/>
    </location>
</feature>
<evidence type="ECO:0000256" key="2">
    <source>
        <dbReference type="SAM" id="SignalP"/>
    </source>
</evidence>
<gene>
    <name evidence="3" type="ORF">DdX_13664</name>
</gene>
<organism evidence="3 4">
    <name type="scientific">Ditylenchus destructor</name>
    <dbReference type="NCBI Taxonomy" id="166010"/>
    <lineage>
        <taxon>Eukaryota</taxon>
        <taxon>Metazoa</taxon>
        <taxon>Ecdysozoa</taxon>
        <taxon>Nematoda</taxon>
        <taxon>Chromadorea</taxon>
        <taxon>Rhabditida</taxon>
        <taxon>Tylenchina</taxon>
        <taxon>Tylenchomorpha</taxon>
        <taxon>Sphaerularioidea</taxon>
        <taxon>Anguinidae</taxon>
        <taxon>Anguininae</taxon>
        <taxon>Ditylenchus</taxon>
    </lineage>
</organism>
<keyword evidence="4" id="KW-1185">Reference proteome</keyword>
<evidence type="ECO:0008006" key="5">
    <source>
        <dbReference type="Google" id="ProtNLM"/>
    </source>
</evidence>
<keyword evidence="2" id="KW-0732">Signal</keyword>
<reference evidence="3" key="1">
    <citation type="submission" date="2022-01" db="EMBL/GenBank/DDBJ databases">
        <title>Genome Sequence Resource for Two Populations of Ditylenchus destructor, the Migratory Endoparasitic Phytonematode.</title>
        <authorList>
            <person name="Zhang H."/>
            <person name="Lin R."/>
            <person name="Xie B."/>
        </authorList>
    </citation>
    <scope>NUCLEOTIDE SEQUENCE</scope>
    <source>
        <strain evidence="3">BazhouSP</strain>
    </source>
</reference>
<feature type="chain" id="PRO_5042073073" description="Secreted protein" evidence="2">
    <location>
        <begin position="23"/>
        <end position="96"/>
    </location>
</feature>
<feature type="compositionally biased region" description="Basic and acidic residues" evidence="1">
    <location>
        <begin position="84"/>
        <end position="96"/>
    </location>
</feature>
<protein>
    <recommendedName>
        <fullName evidence="5">Secreted protein</fullName>
    </recommendedName>
</protein>
<evidence type="ECO:0000256" key="1">
    <source>
        <dbReference type="SAM" id="MobiDB-lite"/>
    </source>
</evidence>
<evidence type="ECO:0000313" key="3">
    <source>
        <dbReference type="EMBL" id="KAI1705349.1"/>
    </source>
</evidence>
<dbReference type="Proteomes" id="UP001201812">
    <property type="component" value="Unassembled WGS sequence"/>
</dbReference>
<evidence type="ECO:0000313" key="4">
    <source>
        <dbReference type="Proteomes" id="UP001201812"/>
    </source>
</evidence>
<feature type="compositionally biased region" description="Basic and acidic residues" evidence="1">
    <location>
        <begin position="21"/>
        <end position="40"/>
    </location>
</feature>
<name>A0AAD4QWB3_9BILA</name>
<comment type="caution">
    <text evidence="3">The sequence shown here is derived from an EMBL/GenBank/DDBJ whole genome shotgun (WGS) entry which is preliminary data.</text>
</comment>
<feature type="signal peptide" evidence="2">
    <location>
        <begin position="1"/>
        <end position="22"/>
    </location>
</feature>